<dbReference type="EMBL" id="DMAI01000026">
    <property type="protein sequence ID" value="HAE46123.1"/>
    <property type="molecule type" value="Genomic_DNA"/>
</dbReference>
<comment type="caution">
    <text evidence="2">The sequence shown here is derived from an EMBL/GenBank/DDBJ whole genome shotgun (WGS) entry which is preliminary data.</text>
</comment>
<feature type="domain" description="Hemerythrin-like" evidence="1">
    <location>
        <begin position="30"/>
        <end position="156"/>
    </location>
</feature>
<protein>
    <recommendedName>
        <fullName evidence="1">Hemerythrin-like domain-containing protein</fullName>
    </recommendedName>
</protein>
<accession>A0A3B9IFH8</accession>
<dbReference type="AlphaFoldDB" id="A0A3B9IFH8"/>
<sequence length="242" mass="26380">MTMIHGSRSDAAITPILPLDGRYDLYGPVHKGLRRAGMALLDRLGRADFASPAATTGLLTELRDYLRLATAHIAHESDTIHRALEARTGPATEDLDRQHADHHRSIAGLIARITALTDDFSGTREEAGRALYLAFAAHLARDFAHMHEEETVTTPLLQAVFSDAELAAIEMEIVSTLSPEMNLAFMRLIIPALSPAERVRLLGGVRATAPAEVFRLLMDEVARPLLPPADFADLALRLQIAA</sequence>
<gene>
    <name evidence="2" type="ORF">DCK97_01765</name>
</gene>
<organism evidence="2 3">
    <name type="scientific">Tistrella mobilis</name>
    <dbReference type="NCBI Taxonomy" id="171437"/>
    <lineage>
        <taxon>Bacteria</taxon>
        <taxon>Pseudomonadati</taxon>
        <taxon>Pseudomonadota</taxon>
        <taxon>Alphaproteobacteria</taxon>
        <taxon>Geminicoccales</taxon>
        <taxon>Geminicoccaceae</taxon>
        <taxon>Tistrella</taxon>
    </lineage>
</organism>
<evidence type="ECO:0000313" key="2">
    <source>
        <dbReference type="EMBL" id="HAE46123.1"/>
    </source>
</evidence>
<dbReference type="GO" id="GO:0006879">
    <property type="term" value="P:intracellular iron ion homeostasis"/>
    <property type="evidence" value="ECO:0007669"/>
    <property type="project" value="InterPro"/>
</dbReference>
<evidence type="ECO:0000259" key="1">
    <source>
        <dbReference type="Pfam" id="PF01814"/>
    </source>
</evidence>
<dbReference type="Pfam" id="PF01814">
    <property type="entry name" value="Hemerythrin"/>
    <property type="match status" value="1"/>
</dbReference>
<proteinExistence type="predicted"/>
<dbReference type="Gene3D" id="1.20.120.520">
    <property type="entry name" value="nmb1532 protein domain like"/>
    <property type="match status" value="1"/>
</dbReference>
<reference evidence="2 3" key="1">
    <citation type="journal article" date="2018" name="Nat. Biotechnol.">
        <title>A standardized bacterial taxonomy based on genome phylogeny substantially revises the tree of life.</title>
        <authorList>
            <person name="Parks D.H."/>
            <person name="Chuvochina M."/>
            <person name="Waite D.W."/>
            <person name="Rinke C."/>
            <person name="Skarshewski A."/>
            <person name="Chaumeil P.A."/>
            <person name="Hugenholtz P."/>
        </authorList>
    </citation>
    <scope>NUCLEOTIDE SEQUENCE [LARGE SCALE GENOMIC DNA]</scope>
    <source>
        <strain evidence="2">UBA8739</strain>
    </source>
</reference>
<dbReference type="Proteomes" id="UP000257706">
    <property type="component" value="Unassembled WGS sequence"/>
</dbReference>
<dbReference type="InterPro" id="IPR012312">
    <property type="entry name" value="Hemerythrin-like"/>
</dbReference>
<evidence type="ECO:0000313" key="3">
    <source>
        <dbReference type="Proteomes" id="UP000257706"/>
    </source>
</evidence>
<dbReference type="InterPro" id="IPR045808">
    <property type="entry name" value="Hr_FBXL5"/>
</dbReference>
<name>A0A3B9IFH8_9PROT</name>
<dbReference type="CDD" id="cd12109">
    <property type="entry name" value="Hr_FBXL5"/>
    <property type="match status" value="1"/>
</dbReference>